<name>A0A2C6C135_FUSNP</name>
<reference evidence="1 2" key="1">
    <citation type="submission" date="2017-06" db="EMBL/GenBank/DDBJ databases">
        <title>Draft genome sequence of Fusobacterium nucleatum subsp. polymorphum KCOM 1267 (=ChDC F290).</title>
        <authorList>
            <person name="Kook J.-K."/>
            <person name="Park S.-N."/>
            <person name="Lim Y.K."/>
            <person name="Roh H."/>
        </authorList>
    </citation>
    <scope>NUCLEOTIDE SEQUENCE [LARGE SCALE GENOMIC DNA]</scope>
    <source>
        <strain evidence="2">KCOM 1267(ChDC F290)</strain>
    </source>
</reference>
<sequence length="271" mass="33068">MSENKKLKEGFYVYFNISSNLEEEKLIHRYKMFIRDIKTILKNNNFNEYEINLEANNISINILNNTSKEMVNVLKCLAYIQIIAIERYKFLLKGVVEYSEKDSVDSFEEEKDFNYPLIMLGDSIKEDMLENFSQFLIKISDKFYINYLSVYYEDNNEDDFFNTMLKHKKFIKERLIENSKEFYKIMGTSGKRILEKQFFYMEFKENLKNKEEEFYQIMVKLKDNEKNILKIREKYLYLLEYHKKIVFSLIKFEGYEEDRRRKCSINLEEII</sequence>
<organism evidence="1 2">
    <name type="scientific">Fusobacterium nucleatum subsp. polymorphum</name>
    <name type="common">Fusobacterium polymorphum</name>
    <dbReference type="NCBI Taxonomy" id="76857"/>
    <lineage>
        <taxon>Bacteria</taxon>
        <taxon>Fusobacteriati</taxon>
        <taxon>Fusobacteriota</taxon>
        <taxon>Fusobacteriia</taxon>
        <taxon>Fusobacteriales</taxon>
        <taxon>Fusobacteriaceae</taxon>
        <taxon>Fusobacterium</taxon>
    </lineage>
</organism>
<dbReference type="RefSeq" id="WP_099010834.1">
    <property type="nucleotide sequence ID" value="NZ_CP077154.1"/>
</dbReference>
<protein>
    <submittedName>
        <fullName evidence="1">Uncharacterized protein</fullName>
    </submittedName>
</protein>
<dbReference type="EMBL" id="NIRM01000001">
    <property type="protein sequence ID" value="PHI10133.1"/>
    <property type="molecule type" value="Genomic_DNA"/>
</dbReference>
<dbReference type="Proteomes" id="UP000221504">
    <property type="component" value="Unassembled WGS sequence"/>
</dbReference>
<dbReference type="AlphaFoldDB" id="A0A2C6C135"/>
<accession>A0A2C6C135</accession>
<comment type="caution">
    <text evidence="1">The sequence shown here is derived from an EMBL/GenBank/DDBJ whole genome shotgun (WGS) entry which is preliminary data.</text>
</comment>
<proteinExistence type="predicted"/>
<evidence type="ECO:0000313" key="1">
    <source>
        <dbReference type="EMBL" id="PHI10133.1"/>
    </source>
</evidence>
<gene>
    <name evidence="1" type="ORF">CBG52_02795</name>
</gene>
<evidence type="ECO:0000313" key="2">
    <source>
        <dbReference type="Proteomes" id="UP000221504"/>
    </source>
</evidence>